<protein>
    <submittedName>
        <fullName evidence="1">Uncharacterized protein</fullName>
    </submittedName>
</protein>
<accession>A0A4C1SLL6</accession>
<organism evidence="1 2">
    <name type="scientific">Eumeta variegata</name>
    <name type="common">Bagworm moth</name>
    <name type="synonym">Eumeta japonica</name>
    <dbReference type="NCBI Taxonomy" id="151549"/>
    <lineage>
        <taxon>Eukaryota</taxon>
        <taxon>Metazoa</taxon>
        <taxon>Ecdysozoa</taxon>
        <taxon>Arthropoda</taxon>
        <taxon>Hexapoda</taxon>
        <taxon>Insecta</taxon>
        <taxon>Pterygota</taxon>
        <taxon>Neoptera</taxon>
        <taxon>Endopterygota</taxon>
        <taxon>Lepidoptera</taxon>
        <taxon>Glossata</taxon>
        <taxon>Ditrysia</taxon>
        <taxon>Tineoidea</taxon>
        <taxon>Psychidae</taxon>
        <taxon>Oiketicinae</taxon>
        <taxon>Eumeta</taxon>
    </lineage>
</organism>
<evidence type="ECO:0000313" key="2">
    <source>
        <dbReference type="Proteomes" id="UP000299102"/>
    </source>
</evidence>
<dbReference type="EMBL" id="BGZK01000009">
    <property type="protein sequence ID" value="GBP03103.1"/>
    <property type="molecule type" value="Genomic_DNA"/>
</dbReference>
<comment type="caution">
    <text evidence="1">The sequence shown here is derived from an EMBL/GenBank/DDBJ whole genome shotgun (WGS) entry which is preliminary data.</text>
</comment>
<proteinExistence type="predicted"/>
<sequence>MALSILPLSTRAPTAALGRRSLTKSPKGALVYHIDADERRGLSVVAFLLLSTLPWKYELKSSYIHIQPEVFWIPLFQMHRVIEAVFQYCISV</sequence>
<gene>
    <name evidence="1" type="ORF">EVAR_2579_1</name>
</gene>
<name>A0A4C1SLL6_EUMVA</name>
<keyword evidence="2" id="KW-1185">Reference proteome</keyword>
<reference evidence="1 2" key="1">
    <citation type="journal article" date="2019" name="Commun. Biol.">
        <title>The bagworm genome reveals a unique fibroin gene that provides high tensile strength.</title>
        <authorList>
            <person name="Kono N."/>
            <person name="Nakamura H."/>
            <person name="Ohtoshi R."/>
            <person name="Tomita M."/>
            <person name="Numata K."/>
            <person name="Arakawa K."/>
        </authorList>
    </citation>
    <scope>NUCLEOTIDE SEQUENCE [LARGE SCALE GENOMIC DNA]</scope>
</reference>
<dbReference type="AlphaFoldDB" id="A0A4C1SLL6"/>
<dbReference type="Proteomes" id="UP000299102">
    <property type="component" value="Unassembled WGS sequence"/>
</dbReference>
<evidence type="ECO:0000313" key="1">
    <source>
        <dbReference type="EMBL" id="GBP03103.1"/>
    </source>
</evidence>